<evidence type="ECO:0000259" key="5">
    <source>
        <dbReference type="Pfam" id="PF01850"/>
    </source>
</evidence>
<accession>A0ABV7Y6H8</accession>
<gene>
    <name evidence="6" type="ORF">ACFOUW_00255</name>
</gene>
<dbReference type="InterPro" id="IPR002716">
    <property type="entry name" value="PIN_dom"/>
</dbReference>
<proteinExistence type="predicted"/>
<keyword evidence="3" id="KW-0378">Hydrolase</keyword>
<dbReference type="SUPFAM" id="SSF88723">
    <property type="entry name" value="PIN domain-like"/>
    <property type="match status" value="1"/>
</dbReference>
<keyword evidence="4" id="KW-0460">Magnesium</keyword>
<name>A0ABV7Y6H8_9ACTN</name>
<evidence type="ECO:0000313" key="6">
    <source>
        <dbReference type="EMBL" id="MFC3759255.1"/>
    </source>
</evidence>
<dbReference type="CDD" id="cd09874">
    <property type="entry name" value="PIN_MT3492-like"/>
    <property type="match status" value="1"/>
</dbReference>
<feature type="domain" description="PIN" evidence="5">
    <location>
        <begin position="2"/>
        <end position="115"/>
    </location>
</feature>
<dbReference type="Proteomes" id="UP001595699">
    <property type="component" value="Unassembled WGS sequence"/>
</dbReference>
<sequence length="129" mass="14275">MIYYDASALVVLITGRPPASELRAYLRERSEPGATSTVGLIETVRTCDTYGNFPQLMARLLRDYDEIEITSQVRDRAAGFPILRTLDAIHVASAELLGNELSALITYDKRMVEIAEWRGIPVASPGMTT</sequence>
<comment type="caution">
    <text evidence="6">The sequence shown here is derived from an EMBL/GenBank/DDBJ whole genome shotgun (WGS) entry which is preliminary data.</text>
</comment>
<dbReference type="InterPro" id="IPR029060">
    <property type="entry name" value="PIN-like_dom_sf"/>
</dbReference>
<reference evidence="7" key="1">
    <citation type="journal article" date="2019" name="Int. J. Syst. Evol. Microbiol.">
        <title>The Global Catalogue of Microorganisms (GCM) 10K type strain sequencing project: providing services to taxonomists for standard genome sequencing and annotation.</title>
        <authorList>
            <consortium name="The Broad Institute Genomics Platform"/>
            <consortium name="The Broad Institute Genome Sequencing Center for Infectious Disease"/>
            <person name="Wu L."/>
            <person name="Ma J."/>
        </authorList>
    </citation>
    <scope>NUCLEOTIDE SEQUENCE [LARGE SCALE GENOMIC DNA]</scope>
    <source>
        <strain evidence="7">CGMCC 4.7241</strain>
    </source>
</reference>
<evidence type="ECO:0000256" key="3">
    <source>
        <dbReference type="ARBA" id="ARBA00022801"/>
    </source>
</evidence>
<evidence type="ECO:0000256" key="2">
    <source>
        <dbReference type="ARBA" id="ARBA00022723"/>
    </source>
</evidence>
<organism evidence="6 7">
    <name type="scientific">Tenggerimyces flavus</name>
    <dbReference type="NCBI Taxonomy" id="1708749"/>
    <lineage>
        <taxon>Bacteria</taxon>
        <taxon>Bacillati</taxon>
        <taxon>Actinomycetota</taxon>
        <taxon>Actinomycetes</taxon>
        <taxon>Propionibacteriales</taxon>
        <taxon>Nocardioidaceae</taxon>
        <taxon>Tenggerimyces</taxon>
    </lineage>
</organism>
<evidence type="ECO:0000256" key="1">
    <source>
        <dbReference type="ARBA" id="ARBA00022722"/>
    </source>
</evidence>
<keyword evidence="7" id="KW-1185">Reference proteome</keyword>
<dbReference type="Gene3D" id="3.40.50.1010">
    <property type="entry name" value="5'-nuclease"/>
    <property type="match status" value="1"/>
</dbReference>
<evidence type="ECO:0000256" key="4">
    <source>
        <dbReference type="ARBA" id="ARBA00022842"/>
    </source>
</evidence>
<dbReference type="EMBL" id="JBHRZH010000001">
    <property type="protein sequence ID" value="MFC3759255.1"/>
    <property type="molecule type" value="Genomic_DNA"/>
</dbReference>
<keyword evidence="2" id="KW-0479">Metal-binding</keyword>
<dbReference type="Pfam" id="PF01850">
    <property type="entry name" value="PIN"/>
    <property type="match status" value="1"/>
</dbReference>
<dbReference type="RefSeq" id="WP_205122335.1">
    <property type="nucleotide sequence ID" value="NZ_JAFBCM010000001.1"/>
</dbReference>
<protein>
    <submittedName>
        <fullName evidence="6">Type II toxin-antitoxin system VapC family toxin</fullName>
    </submittedName>
</protein>
<keyword evidence="1" id="KW-0540">Nuclease</keyword>
<evidence type="ECO:0000313" key="7">
    <source>
        <dbReference type="Proteomes" id="UP001595699"/>
    </source>
</evidence>